<dbReference type="HOGENOM" id="CLU_2218914_0_0_6"/>
<evidence type="ECO:0008006" key="3">
    <source>
        <dbReference type="Google" id="ProtNLM"/>
    </source>
</evidence>
<dbReference type="PATRIC" id="fig|1217721.7.peg.4278"/>
<evidence type="ECO:0000313" key="2">
    <source>
        <dbReference type="Proteomes" id="UP000027987"/>
    </source>
</evidence>
<protein>
    <recommendedName>
        <fullName evidence="3">SinR family protein</fullName>
    </recommendedName>
</protein>
<proteinExistence type="predicted"/>
<dbReference type="AlphaFoldDB" id="A0A075K5V6"/>
<dbReference type="RefSeq" id="WP_019465907.1">
    <property type="nucleotide sequence ID" value="NZ_ALOY01000165.1"/>
</dbReference>
<dbReference type="EMBL" id="CP008884">
    <property type="protein sequence ID" value="AIF49539.1"/>
    <property type="molecule type" value="Genomic_DNA"/>
</dbReference>
<evidence type="ECO:0000313" key="1">
    <source>
        <dbReference type="EMBL" id="AIF49539.1"/>
    </source>
</evidence>
<keyword evidence="2" id="KW-1185">Reference proteome</keyword>
<name>A0A075K5V6_9GAMM</name>
<gene>
    <name evidence="1" type="ORF">HY57_20885</name>
</gene>
<dbReference type="Proteomes" id="UP000027987">
    <property type="component" value="Chromosome"/>
</dbReference>
<reference evidence="1 2" key="1">
    <citation type="submission" date="2014-07" db="EMBL/GenBank/DDBJ databases">
        <title>Complete Genome Sequence of Dyella japonica Strain A8 Isolated from Malaysian Tropical Soil.</title>
        <authorList>
            <person name="Hui R.K.H."/>
            <person name="Chen J.-W."/>
            <person name="Chan K.-G."/>
            <person name="Leung F.C.C."/>
        </authorList>
    </citation>
    <scope>NUCLEOTIDE SEQUENCE [LARGE SCALE GENOMIC DNA]</scope>
    <source>
        <strain evidence="1 2">A8</strain>
    </source>
</reference>
<dbReference type="KEGG" id="dja:HY57_20885"/>
<accession>A0A075K5V6</accession>
<sequence>MSKFCMITVDRATPATLDRIHGTIKEQGGAWWHHFASTWIVQGKSSSAWRDLVKDQIKASGEGSTAAVLVVDLPVNKGNRGWAFSGVKSEKRASWLKSTYGPNSKD</sequence>
<organism evidence="1 2">
    <name type="scientific">Dyella japonica A8</name>
    <dbReference type="NCBI Taxonomy" id="1217721"/>
    <lineage>
        <taxon>Bacteria</taxon>
        <taxon>Pseudomonadati</taxon>
        <taxon>Pseudomonadota</taxon>
        <taxon>Gammaproteobacteria</taxon>
        <taxon>Lysobacterales</taxon>
        <taxon>Rhodanobacteraceae</taxon>
        <taxon>Dyella</taxon>
    </lineage>
</organism>
<dbReference type="OrthoDB" id="2656750at2"/>